<dbReference type="Proteomes" id="UP000179880">
    <property type="component" value="Unassembled WGS sequence"/>
</dbReference>
<evidence type="ECO:0000259" key="1">
    <source>
        <dbReference type="Pfam" id="PF00781"/>
    </source>
</evidence>
<dbReference type="InterPro" id="IPR001206">
    <property type="entry name" value="Diacylglycerol_kinase_cat_dom"/>
</dbReference>
<evidence type="ECO:0000313" key="3">
    <source>
        <dbReference type="Proteomes" id="UP000179880"/>
    </source>
</evidence>
<dbReference type="EMBL" id="MFUH01000012">
    <property type="protein sequence ID" value="OGI82099.1"/>
    <property type="molecule type" value="Genomic_DNA"/>
</dbReference>
<reference evidence="2 3" key="1">
    <citation type="journal article" date="2016" name="Nat. Commun.">
        <title>Thousands of microbial genomes shed light on interconnected biogeochemical processes in an aquifer system.</title>
        <authorList>
            <person name="Anantharaman K."/>
            <person name="Brown C.T."/>
            <person name="Hug L.A."/>
            <person name="Sharon I."/>
            <person name="Castelle C.J."/>
            <person name="Probst A.J."/>
            <person name="Thomas B.C."/>
            <person name="Singh A."/>
            <person name="Wilkins M.J."/>
            <person name="Karaoz U."/>
            <person name="Brodie E.L."/>
            <person name="Williams K.H."/>
            <person name="Hubbard S.S."/>
            <person name="Banfield J.F."/>
        </authorList>
    </citation>
    <scope>NUCLEOTIDE SEQUENCE [LARGE SCALE GENOMIC DNA]</scope>
</reference>
<accession>A0A1F6WJM4</accession>
<gene>
    <name evidence="2" type="ORF">A3B93_01885</name>
</gene>
<dbReference type="SUPFAM" id="SSF111331">
    <property type="entry name" value="NAD kinase/diacylglycerol kinase-like"/>
    <property type="match status" value="1"/>
</dbReference>
<dbReference type="GO" id="GO:0016301">
    <property type="term" value="F:kinase activity"/>
    <property type="evidence" value="ECO:0007669"/>
    <property type="project" value="InterPro"/>
</dbReference>
<feature type="domain" description="DAGKc" evidence="1">
    <location>
        <begin position="6"/>
        <end position="110"/>
    </location>
</feature>
<dbReference type="AlphaFoldDB" id="A0A1F6WJM4"/>
<protein>
    <recommendedName>
        <fullName evidence="1">DAGKc domain-containing protein</fullName>
    </recommendedName>
</protein>
<organism evidence="2 3">
    <name type="scientific">Candidatus Nomurabacteria bacterium RIFCSPHIGHO2_02_FULL_42_24</name>
    <dbReference type="NCBI Taxonomy" id="1801757"/>
    <lineage>
        <taxon>Bacteria</taxon>
        <taxon>Candidatus Nomuraibacteriota</taxon>
    </lineage>
</organism>
<proteinExistence type="predicted"/>
<comment type="caution">
    <text evidence="2">The sequence shown here is derived from an EMBL/GenBank/DDBJ whole genome shotgun (WGS) entry which is preliminary data.</text>
</comment>
<dbReference type="Gene3D" id="3.40.50.10330">
    <property type="entry name" value="Probable inorganic polyphosphate/atp-NAD kinase, domain 1"/>
    <property type="match status" value="1"/>
</dbReference>
<name>A0A1F6WJM4_9BACT</name>
<evidence type="ECO:0000313" key="2">
    <source>
        <dbReference type="EMBL" id="OGI82099.1"/>
    </source>
</evidence>
<sequence length="341" mass="36999">MPTDKLAIVINANARKVDPRTKIKIERHLPLKRIEIFESASVKQAEEIYQEIADKEFGCVLPYGGDGSIMAALNLLIQKGNGALPTFILQKGGTGNALPPVVGAKRGFSQLERIASAGSFSKLPTIKIPLLEVYLDEHSEPTYTFNAGKGLEAEVMKTYEAGKREANGRLGYVSAIAAVIHQNWDKKYAITEVICNGGRVLQASGKHDLISIADLKPGEVIYEGPAANISAGATPFFGYGFKALPLANAGAIDREGLMHLRICTHPTQKQLLKDIAQPVHAWQLFKGVYRSQSIIELLAQDITVEMEGAAQIAGDVLFPDPAKIRAVYSKIKLIAVDLSRI</sequence>
<dbReference type="Gene3D" id="2.60.200.40">
    <property type="match status" value="1"/>
</dbReference>
<dbReference type="InterPro" id="IPR016064">
    <property type="entry name" value="NAD/diacylglycerol_kinase_sf"/>
</dbReference>
<dbReference type="Pfam" id="PF00781">
    <property type="entry name" value="DAGK_cat"/>
    <property type="match status" value="1"/>
</dbReference>
<dbReference type="InterPro" id="IPR017438">
    <property type="entry name" value="ATP-NAD_kinase_N"/>
</dbReference>